<comment type="caution">
    <text evidence="1">The sequence shown here is derived from an EMBL/GenBank/DDBJ whole genome shotgun (WGS) entry which is preliminary data.</text>
</comment>
<evidence type="ECO:0000313" key="1">
    <source>
        <dbReference type="EMBL" id="RNA34814.1"/>
    </source>
</evidence>
<dbReference type="EMBL" id="REGN01001410">
    <property type="protein sequence ID" value="RNA34814.1"/>
    <property type="molecule type" value="Genomic_DNA"/>
</dbReference>
<reference evidence="1 2" key="1">
    <citation type="journal article" date="2018" name="Sci. Rep.">
        <title>Genomic signatures of local adaptation to the degree of environmental predictability in rotifers.</title>
        <authorList>
            <person name="Franch-Gras L."/>
            <person name="Hahn C."/>
            <person name="Garcia-Roger E.M."/>
            <person name="Carmona M.J."/>
            <person name="Serra M."/>
            <person name="Gomez A."/>
        </authorList>
    </citation>
    <scope>NUCLEOTIDE SEQUENCE [LARGE SCALE GENOMIC DNA]</scope>
    <source>
        <strain evidence="1">HYR1</strain>
    </source>
</reference>
<gene>
    <name evidence="1" type="ORF">BpHYR1_020778</name>
</gene>
<name>A0A3M7SG22_BRAPC</name>
<keyword evidence="2" id="KW-1185">Reference proteome</keyword>
<dbReference type="Proteomes" id="UP000276133">
    <property type="component" value="Unassembled WGS sequence"/>
</dbReference>
<sequence>MYRSVNFEYKLNKNSSFFDKLTKTRVHKKYLKKYYNKRFLFYNLLKPKFTGIFLVNYSKRHKEIL</sequence>
<organism evidence="1 2">
    <name type="scientific">Brachionus plicatilis</name>
    <name type="common">Marine rotifer</name>
    <name type="synonym">Brachionus muelleri</name>
    <dbReference type="NCBI Taxonomy" id="10195"/>
    <lineage>
        <taxon>Eukaryota</taxon>
        <taxon>Metazoa</taxon>
        <taxon>Spiralia</taxon>
        <taxon>Gnathifera</taxon>
        <taxon>Rotifera</taxon>
        <taxon>Eurotatoria</taxon>
        <taxon>Monogononta</taxon>
        <taxon>Pseudotrocha</taxon>
        <taxon>Ploima</taxon>
        <taxon>Brachionidae</taxon>
        <taxon>Brachionus</taxon>
    </lineage>
</organism>
<evidence type="ECO:0000313" key="2">
    <source>
        <dbReference type="Proteomes" id="UP000276133"/>
    </source>
</evidence>
<protein>
    <submittedName>
        <fullName evidence="1">Uncharacterized protein</fullName>
    </submittedName>
</protein>
<proteinExistence type="predicted"/>
<accession>A0A3M7SG22</accession>
<dbReference type="AlphaFoldDB" id="A0A3M7SG22"/>